<name>A0A0B5QKJ1_CLOBE</name>
<proteinExistence type="predicted"/>
<protein>
    <submittedName>
        <fullName evidence="1">Uncharacterized protein</fullName>
    </submittedName>
</protein>
<dbReference type="KEGG" id="cbei:LF65_01826"/>
<dbReference type="STRING" id="1520.LF65_01826"/>
<evidence type="ECO:0000313" key="1">
    <source>
        <dbReference type="EMBL" id="AJG98427.1"/>
    </source>
</evidence>
<organism evidence="1 2">
    <name type="scientific">Clostridium beijerinckii</name>
    <name type="common">Clostridium MP</name>
    <dbReference type="NCBI Taxonomy" id="1520"/>
    <lineage>
        <taxon>Bacteria</taxon>
        <taxon>Bacillati</taxon>
        <taxon>Bacillota</taxon>
        <taxon>Clostridia</taxon>
        <taxon>Eubacteriales</taxon>
        <taxon>Clostridiaceae</taxon>
        <taxon>Clostridium</taxon>
    </lineage>
</organism>
<evidence type="ECO:0000313" key="2">
    <source>
        <dbReference type="Proteomes" id="UP000031866"/>
    </source>
</evidence>
<dbReference type="EMBL" id="CP010086">
    <property type="protein sequence ID" value="AJG98427.1"/>
    <property type="molecule type" value="Genomic_DNA"/>
</dbReference>
<sequence length="221" mass="26294">MRKSIIFIKKNYCTYDGKKYDFNEFRELSGLLTSNIKVVILQEELFVSHFENSVRRCKLCSFVDSKIRNDFPQNGDILYDFEKKGNIISIYSIKGSKRVEKVVEKAINIEIKPIQFIIKDALMKIVRDNNRNFKALIKYDTCYYYVSFRDRLYHDGFVSENKHIVEEKLLKKGDLEEIYVDDNTVDIISDNNKSKAKKVNIGEFINENIYEKQRFHSRKFF</sequence>
<dbReference type="OrthoDB" id="1908899at2"/>
<dbReference type="RefSeq" id="WP_041895746.1">
    <property type="nucleotide sequence ID" value="NZ_CP010086.2"/>
</dbReference>
<reference evidence="2" key="1">
    <citation type="submission" date="2014-12" db="EMBL/GenBank/DDBJ databases">
        <title>Genome sequence of Clostridium beijerinckii strain 59B.</title>
        <authorList>
            <person name="Little G.T."/>
            <person name="Minton N.P."/>
        </authorList>
    </citation>
    <scope>NUCLEOTIDE SEQUENCE [LARGE SCALE GENOMIC DNA]</scope>
    <source>
        <strain evidence="2">59B</strain>
    </source>
</reference>
<gene>
    <name evidence="1" type="ORF">LF65_01826</name>
</gene>
<accession>A0A0B5QKJ1</accession>
<dbReference type="Proteomes" id="UP000031866">
    <property type="component" value="Chromosome"/>
</dbReference>
<dbReference type="AlphaFoldDB" id="A0A0B5QKJ1"/>